<protein>
    <recommendedName>
        <fullName evidence="3">Endosialidase</fullName>
    </recommendedName>
</protein>
<sequence>MSVVESLICKENDGTISFGNYLLDAKSKVSDFENAGDLYKVKSFREITKLEKNERFVYESVPGTAVHHLKETGSGMEFEVEGAQDVQITVEMEADTVYEIEIDGESIGTMKTNLSGKLSLSVELEAGRGVSVKIVK</sequence>
<name>C6LHB2_9FIRM</name>
<evidence type="ECO:0000313" key="2">
    <source>
        <dbReference type="Proteomes" id="UP000005561"/>
    </source>
</evidence>
<gene>
    <name evidence="1" type="ORF">BRYFOR_08022</name>
</gene>
<organism evidence="1 2">
    <name type="scientific">Marvinbryantia formatexigens DSM 14469</name>
    <dbReference type="NCBI Taxonomy" id="478749"/>
    <lineage>
        <taxon>Bacteria</taxon>
        <taxon>Bacillati</taxon>
        <taxon>Bacillota</taxon>
        <taxon>Clostridia</taxon>
        <taxon>Lachnospirales</taxon>
        <taxon>Lachnospiraceae</taxon>
        <taxon>Marvinbryantia</taxon>
    </lineage>
</organism>
<dbReference type="OrthoDB" id="1923633at2"/>
<reference evidence="1" key="1">
    <citation type="submission" date="2009-07" db="EMBL/GenBank/DDBJ databases">
        <authorList>
            <person name="Weinstock G."/>
            <person name="Sodergren E."/>
            <person name="Clifton S."/>
            <person name="Fulton L."/>
            <person name="Fulton B."/>
            <person name="Courtney L."/>
            <person name="Fronick C."/>
            <person name="Harrison M."/>
            <person name="Strong C."/>
            <person name="Farmer C."/>
            <person name="Delahaunty K."/>
            <person name="Markovic C."/>
            <person name="Hall O."/>
            <person name="Minx P."/>
            <person name="Tomlinson C."/>
            <person name="Mitreva M."/>
            <person name="Nelson J."/>
            <person name="Hou S."/>
            <person name="Wollam A."/>
            <person name="Pepin K.H."/>
            <person name="Johnson M."/>
            <person name="Bhonagiri V."/>
            <person name="Nash W.E."/>
            <person name="Warren W."/>
            <person name="Chinwalla A."/>
            <person name="Mardis E.R."/>
            <person name="Wilson R.K."/>
        </authorList>
    </citation>
    <scope>NUCLEOTIDE SEQUENCE [LARGE SCALE GENOMIC DNA]</scope>
    <source>
        <strain evidence="1">DSM 14469</strain>
    </source>
</reference>
<dbReference type="eggNOG" id="ENOG5031JM9">
    <property type="taxonomic scope" value="Bacteria"/>
</dbReference>
<dbReference type="AlphaFoldDB" id="C6LHB2"/>
<comment type="caution">
    <text evidence="1">The sequence shown here is derived from an EMBL/GenBank/DDBJ whole genome shotgun (WGS) entry which is preliminary data.</text>
</comment>
<evidence type="ECO:0000313" key="1">
    <source>
        <dbReference type="EMBL" id="EET59899.1"/>
    </source>
</evidence>
<dbReference type="STRING" id="168384.SAMN05660368_00745"/>
<dbReference type="Proteomes" id="UP000005561">
    <property type="component" value="Unassembled WGS sequence"/>
</dbReference>
<dbReference type="RefSeq" id="WP_006862808.1">
    <property type="nucleotide sequence ID" value="NZ_ACCL02000014.1"/>
</dbReference>
<evidence type="ECO:0008006" key="3">
    <source>
        <dbReference type="Google" id="ProtNLM"/>
    </source>
</evidence>
<accession>C6LHB2</accession>
<dbReference type="EMBL" id="ACCL02000014">
    <property type="protein sequence ID" value="EET59899.1"/>
    <property type="molecule type" value="Genomic_DNA"/>
</dbReference>
<proteinExistence type="predicted"/>
<keyword evidence="2" id="KW-1185">Reference proteome</keyword>